<protein>
    <submittedName>
        <fullName evidence="9">ABC transporter I family member 19</fullName>
    </submittedName>
</protein>
<proteinExistence type="inferred from homology"/>
<dbReference type="InterPro" id="IPR003439">
    <property type="entry name" value="ABC_transporter-like_ATP-bd"/>
</dbReference>
<evidence type="ECO:0000256" key="6">
    <source>
        <dbReference type="ARBA" id="ARBA00061382"/>
    </source>
</evidence>
<dbReference type="AlphaFoldDB" id="A0AAW2RTK5"/>
<dbReference type="Gene3D" id="3.40.50.300">
    <property type="entry name" value="P-loop containing nucleotide triphosphate hydrolases"/>
    <property type="match status" value="1"/>
</dbReference>
<dbReference type="Pfam" id="PF07933">
    <property type="entry name" value="DUF1681"/>
    <property type="match status" value="1"/>
</dbReference>
<dbReference type="FunFam" id="2.30.29.30:FF:000150">
    <property type="entry name" value="Adaptin ear-binding coat-associated protein"/>
    <property type="match status" value="1"/>
</dbReference>
<keyword evidence="4" id="KW-0547">Nucleotide-binding</keyword>
<feature type="region of interest" description="Disordered" evidence="7">
    <location>
        <begin position="618"/>
        <end position="649"/>
    </location>
</feature>
<gene>
    <name evidence="9" type="ORF">Scaly_0650300</name>
</gene>
<feature type="region of interest" description="Disordered" evidence="7">
    <location>
        <begin position="222"/>
        <end position="253"/>
    </location>
</feature>
<feature type="region of interest" description="Disordered" evidence="7">
    <location>
        <begin position="181"/>
        <end position="206"/>
    </location>
</feature>
<dbReference type="PANTHER" id="PTHR12847">
    <property type="entry name" value="ATP-BINDING CASSETTE ABC TRANSPORTER-RELATED"/>
    <property type="match status" value="1"/>
</dbReference>
<name>A0AAW2RTK5_9LAMI</name>
<keyword evidence="5" id="KW-0067">ATP-binding</keyword>
<dbReference type="GO" id="GO:0006897">
    <property type="term" value="P:endocytosis"/>
    <property type="evidence" value="ECO:0007669"/>
    <property type="project" value="InterPro"/>
</dbReference>
<reference evidence="9" key="2">
    <citation type="journal article" date="2024" name="Plant">
        <title>Genomic evolution and insights into agronomic trait innovations of Sesamum species.</title>
        <authorList>
            <person name="Miao H."/>
            <person name="Wang L."/>
            <person name="Qu L."/>
            <person name="Liu H."/>
            <person name="Sun Y."/>
            <person name="Le M."/>
            <person name="Wang Q."/>
            <person name="Wei S."/>
            <person name="Zheng Y."/>
            <person name="Lin W."/>
            <person name="Duan Y."/>
            <person name="Cao H."/>
            <person name="Xiong S."/>
            <person name="Wang X."/>
            <person name="Wei L."/>
            <person name="Li C."/>
            <person name="Ma Q."/>
            <person name="Ju M."/>
            <person name="Zhao R."/>
            <person name="Li G."/>
            <person name="Mu C."/>
            <person name="Tian Q."/>
            <person name="Mei H."/>
            <person name="Zhang T."/>
            <person name="Gao T."/>
            <person name="Zhang H."/>
        </authorList>
    </citation>
    <scope>NUCLEOTIDE SEQUENCE</scope>
    <source>
        <strain evidence="9">KEN8</strain>
    </source>
</reference>
<organism evidence="9">
    <name type="scientific">Sesamum calycinum</name>
    <dbReference type="NCBI Taxonomy" id="2727403"/>
    <lineage>
        <taxon>Eukaryota</taxon>
        <taxon>Viridiplantae</taxon>
        <taxon>Streptophyta</taxon>
        <taxon>Embryophyta</taxon>
        <taxon>Tracheophyta</taxon>
        <taxon>Spermatophyta</taxon>
        <taxon>Magnoliopsida</taxon>
        <taxon>eudicotyledons</taxon>
        <taxon>Gunneridae</taxon>
        <taxon>Pentapetalae</taxon>
        <taxon>asterids</taxon>
        <taxon>lamiids</taxon>
        <taxon>Lamiales</taxon>
        <taxon>Pedaliaceae</taxon>
        <taxon>Sesamum</taxon>
    </lineage>
</organism>
<keyword evidence="3" id="KW-0963">Cytoplasm</keyword>
<keyword evidence="2" id="KW-0813">Transport</keyword>
<comment type="similarity">
    <text evidence="6">Belongs to the ABC transporter superfamily. ABCI family.</text>
</comment>
<dbReference type="EMBL" id="JACGWM010000003">
    <property type="protein sequence ID" value="KAL0383630.1"/>
    <property type="molecule type" value="Genomic_DNA"/>
</dbReference>
<evidence type="ECO:0000256" key="3">
    <source>
        <dbReference type="ARBA" id="ARBA00022490"/>
    </source>
</evidence>
<evidence type="ECO:0000256" key="5">
    <source>
        <dbReference type="ARBA" id="ARBA00022840"/>
    </source>
</evidence>
<feature type="compositionally biased region" description="Basic and acidic residues" evidence="7">
    <location>
        <begin position="242"/>
        <end position="251"/>
    </location>
</feature>
<dbReference type="InterPro" id="IPR027417">
    <property type="entry name" value="P-loop_NTPase"/>
</dbReference>
<dbReference type="PROSITE" id="PS50893">
    <property type="entry name" value="ABC_TRANSPORTER_2"/>
    <property type="match status" value="1"/>
</dbReference>
<accession>A0AAW2RTK5</accession>
<dbReference type="Gene3D" id="2.30.29.30">
    <property type="entry name" value="Pleckstrin-homology domain (PH domain)/Phosphotyrosine-binding domain (PTB)"/>
    <property type="match status" value="1"/>
</dbReference>
<dbReference type="InterPro" id="IPR012466">
    <property type="entry name" value="NECAP_PHear"/>
</dbReference>
<feature type="domain" description="ABC transporter" evidence="8">
    <location>
        <begin position="371"/>
        <end position="606"/>
    </location>
</feature>
<feature type="compositionally biased region" description="Polar residues" evidence="7">
    <location>
        <begin position="623"/>
        <end position="634"/>
    </location>
</feature>
<dbReference type="Pfam" id="PF00005">
    <property type="entry name" value="ABC_tran"/>
    <property type="match status" value="1"/>
</dbReference>
<dbReference type="InterPro" id="IPR003593">
    <property type="entry name" value="AAA+_ATPase"/>
</dbReference>
<evidence type="ECO:0000256" key="7">
    <source>
        <dbReference type="SAM" id="MobiDB-lite"/>
    </source>
</evidence>
<dbReference type="CDD" id="cd13228">
    <property type="entry name" value="PHear_NECAP"/>
    <property type="match status" value="1"/>
</dbReference>
<dbReference type="GO" id="GO:0030125">
    <property type="term" value="C:clathrin vesicle coat"/>
    <property type="evidence" value="ECO:0007669"/>
    <property type="project" value="TreeGrafter"/>
</dbReference>
<dbReference type="GO" id="GO:0005524">
    <property type="term" value="F:ATP binding"/>
    <property type="evidence" value="ECO:0007669"/>
    <property type="project" value="UniProtKB-KW"/>
</dbReference>
<evidence type="ECO:0000256" key="4">
    <source>
        <dbReference type="ARBA" id="ARBA00022741"/>
    </source>
</evidence>
<comment type="caution">
    <text evidence="9">The sequence shown here is derived from an EMBL/GenBank/DDBJ whole genome shotgun (WGS) entry which is preliminary data.</text>
</comment>
<dbReference type="SMART" id="SM00382">
    <property type="entry name" value="AAA"/>
    <property type="match status" value="1"/>
</dbReference>
<dbReference type="SUPFAM" id="SSF50729">
    <property type="entry name" value="PH domain-like"/>
    <property type="match status" value="1"/>
</dbReference>
<dbReference type="SUPFAM" id="SSF52540">
    <property type="entry name" value="P-loop containing nucleoside triphosphate hydrolases"/>
    <property type="match status" value="1"/>
</dbReference>
<reference evidence="9" key="1">
    <citation type="submission" date="2020-06" db="EMBL/GenBank/DDBJ databases">
        <authorList>
            <person name="Li T."/>
            <person name="Hu X."/>
            <person name="Zhang T."/>
            <person name="Song X."/>
            <person name="Zhang H."/>
            <person name="Dai N."/>
            <person name="Sheng W."/>
            <person name="Hou X."/>
            <person name="Wei L."/>
        </authorList>
    </citation>
    <scope>NUCLEOTIDE SEQUENCE</scope>
    <source>
        <strain evidence="9">KEN8</strain>
        <tissue evidence="9">Leaf</tissue>
    </source>
</reference>
<evidence type="ECO:0000313" key="9">
    <source>
        <dbReference type="EMBL" id="KAL0383630.1"/>
    </source>
</evidence>
<evidence type="ECO:0000256" key="2">
    <source>
        <dbReference type="ARBA" id="ARBA00022448"/>
    </source>
</evidence>
<dbReference type="FunFam" id="3.40.50.300:FF:004730">
    <property type="entry name" value="ABC transporter I family member 21"/>
    <property type="match status" value="1"/>
</dbReference>
<evidence type="ECO:0000256" key="1">
    <source>
        <dbReference type="ARBA" id="ARBA00004496"/>
    </source>
</evidence>
<dbReference type="GO" id="GO:0016887">
    <property type="term" value="F:ATP hydrolysis activity"/>
    <property type="evidence" value="ECO:0007669"/>
    <property type="project" value="InterPro"/>
</dbReference>
<dbReference type="InterPro" id="IPR011993">
    <property type="entry name" value="PH-like_dom_sf"/>
</dbReference>
<comment type="subcellular location">
    <subcellularLocation>
        <location evidence="1">Cytoplasm</location>
    </subcellularLocation>
</comment>
<evidence type="ECO:0000259" key="8">
    <source>
        <dbReference type="PROSITE" id="PS50893"/>
    </source>
</evidence>
<sequence>MAYEEDQETFEHTLLVVREVSVYKIPPRPTSGGYKCGEWLQSDKIWSGRLRVVSCDTRCEIRLEDPNSGELFAACFVNPGQREAAVESVLDSSRYFVLRIEDGRGKHAFIGFNERNEAFDFNVALSDHEKYVKREVEKEVGNGGAGGSGIMFARDVRRKRLMASGKCFCEGETIRINVKNKPSSKTGMLSAAGLSGTGKPKSLSLAPPPGGAIKIRSPLPPPPNDAAAARMSSGSHGIALKGAKESSRHSSDALSDLSQLEDVDIRRTFHPVLDQSLLKPLQLAGPHSEDLRLQLFGVFVAVVQDFQLFCIPSIYLILNPWQSTRQSISGNSSETSRRLVGGAASRTQDIHPGEIKPISCDSKMGEESYSIQVSGMQFSYDANSPLFFDFSLNIYPGSRCLLVGANGSGKTTLLKILAGKHMVGGREVVRVLNASAFHDTSLVCSGDLAYLGESWSKTVGSAGELPLQGDFSAEHMIFGVEGVDPVRRDKLIELLDIDLHWRMHKVSDGQRRRVQICMGLLHPYKVLLLDEVTVDLDVVARMDLLEFFREECEQRGATIVYATHIFDGLETWATDLVYVQEGVLKRSDKLADVKELKNNMNLLSVVESWLRTETKIEKKKPVNSPSPLQKSSPFDASPFRSSRHMAYYR</sequence>
<dbReference type="PANTHER" id="PTHR12847:SF3">
    <property type="entry name" value="EAR-BINDING COAT-ASSOCIATED PROTEIN 2, PUTATIVE, EXPRESSED-RELATED"/>
    <property type="match status" value="1"/>
</dbReference>